<sequence>YRIIYGKVAKYIDTLVDPLFESEISCKEKLLPSPHVGIQFPFLDRNTYTGL</sequence>
<protein>
    <submittedName>
        <fullName evidence="1">Uncharacterized protein</fullName>
    </submittedName>
</protein>
<name>X0WB17_9ZZZZ</name>
<feature type="non-terminal residue" evidence="1">
    <location>
        <position position="1"/>
    </location>
</feature>
<comment type="caution">
    <text evidence="1">The sequence shown here is derived from an EMBL/GenBank/DDBJ whole genome shotgun (WGS) entry which is preliminary data.</text>
</comment>
<dbReference type="AlphaFoldDB" id="X0WB17"/>
<accession>X0WB17</accession>
<reference evidence="1" key="1">
    <citation type="journal article" date="2014" name="Front. Microbiol.">
        <title>High frequency of phylogenetically diverse reductive dehalogenase-homologous genes in deep subseafloor sedimentary metagenomes.</title>
        <authorList>
            <person name="Kawai M."/>
            <person name="Futagami T."/>
            <person name="Toyoda A."/>
            <person name="Takaki Y."/>
            <person name="Nishi S."/>
            <person name="Hori S."/>
            <person name="Arai W."/>
            <person name="Tsubouchi T."/>
            <person name="Morono Y."/>
            <person name="Uchiyama I."/>
            <person name="Ito T."/>
            <person name="Fujiyama A."/>
            <person name="Inagaki F."/>
            <person name="Takami H."/>
        </authorList>
    </citation>
    <scope>NUCLEOTIDE SEQUENCE</scope>
    <source>
        <strain evidence="1">Expedition CK06-06</strain>
    </source>
</reference>
<proteinExistence type="predicted"/>
<dbReference type="EMBL" id="BARS01031091">
    <property type="protein sequence ID" value="GAG27850.1"/>
    <property type="molecule type" value="Genomic_DNA"/>
</dbReference>
<gene>
    <name evidence="1" type="ORF">S01H1_48413</name>
</gene>
<organism evidence="1">
    <name type="scientific">marine sediment metagenome</name>
    <dbReference type="NCBI Taxonomy" id="412755"/>
    <lineage>
        <taxon>unclassified sequences</taxon>
        <taxon>metagenomes</taxon>
        <taxon>ecological metagenomes</taxon>
    </lineage>
</organism>
<evidence type="ECO:0000313" key="1">
    <source>
        <dbReference type="EMBL" id="GAG27850.1"/>
    </source>
</evidence>